<evidence type="ECO:0000313" key="1">
    <source>
        <dbReference type="EMBL" id="MSS18766.1"/>
    </source>
</evidence>
<dbReference type="AlphaFoldDB" id="A0A6L5XGX8"/>
<dbReference type="RefSeq" id="WP_154328208.1">
    <property type="nucleotide sequence ID" value="NZ_CP045696.1"/>
</dbReference>
<reference evidence="1 2" key="1">
    <citation type="submission" date="2019-08" db="EMBL/GenBank/DDBJ databases">
        <title>In-depth cultivation of the pig gut microbiome towards novel bacterial diversity and tailored functional studies.</title>
        <authorList>
            <person name="Wylensek D."/>
            <person name="Hitch T.C.A."/>
            <person name="Clavel T."/>
        </authorList>
    </citation>
    <scope>NUCLEOTIDE SEQUENCE [LARGE SCALE GENOMIC DNA]</scope>
    <source>
        <strain evidence="1 2">Oil-RF-744-WCA-WT-10</strain>
    </source>
</reference>
<gene>
    <name evidence="1" type="ORF">FYJ29_13510</name>
</gene>
<accession>A0A6L5XGX8</accession>
<protein>
    <submittedName>
        <fullName evidence="1">Uncharacterized protein</fullName>
    </submittedName>
</protein>
<name>A0A6L5XGX8_9BACT</name>
<dbReference type="Proteomes" id="UP000483362">
    <property type="component" value="Unassembled WGS sequence"/>
</dbReference>
<keyword evidence="2" id="KW-1185">Reference proteome</keyword>
<evidence type="ECO:0000313" key="2">
    <source>
        <dbReference type="Proteomes" id="UP000483362"/>
    </source>
</evidence>
<organism evidence="1 2">
    <name type="scientific">Sodaliphilus pleomorphus</name>
    <dbReference type="NCBI Taxonomy" id="2606626"/>
    <lineage>
        <taxon>Bacteria</taxon>
        <taxon>Pseudomonadati</taxon>
        <taxon>Bacteroidota</taxon>
        <taxon>Bacteroidia</taxon>
        <taxon>Bacteroidales</taxon>
        <taxon>Muribaculaceae</taxon>
        <taxon>Sodaliphilus</taxon>
    </lineage>
</organism>
<dbReference type="EMBL" id="VULT01000036">
    <property type="protein sequence ID" value="MSS18766.1"/>
    <property type="molecule type" value="Genomic_DNA"/>
</dbReference>
<comment type="caution">
    <text evidence="1">The sequence shown here is derived from an EMBL/GenBank/DDBJ whole genome shotgun (WGS) entry which is preliminary data.</text>
</comment>
<sequence length="60" mass="7048">MILPSMTYSEIKAELKKEYKAMFAYADRLTHQNQYKREGLKHSEPITFKPVAWTSKGLNK</sequence>
<proteinExistence type="predicted"/>